<protein>
    <submittedName>
        <fullName evidence="2">MOSC domain-containing protein</fullName>
    </submittedName>
</protein>
<dbReference type="Proteomes" id="UP001597295">
    <property type="component" value="Unassembled WGS sequence"/>
</dbReference>
<evidence type="ECO:0000313" key="2">
    <source>
        <dbReference type="EMBL" id="MFD2265005.1"/>
    </source>
</evidence>
<dbReference type="EMBL" id="JBHUIP010000014">
    <property type="protein sequence ID" value="MFD2265005.1"/>
    <property type="molecule type" value="Genomic_DNA"/>
</dbReference>
<proteinExistence type="predicted"/>
<dbReference type="PANTHER" id="PTHR30212:SF2">
    <property type="entry name" value="PROTEIN YIIM"/>
    <property type="match status" value="1"/>
</dbReference>
<feature type="domain" description="MOSC" evidence="1">
    <location>
        <begin position="30"/>
        <end position="167"/>
    </location>
</feature>
<keyword evidence="3" id="KW-1185">Reference proteome</keyword>
<sequence>MTPGTPLEALLTGGLTPLGERAAPSGIAKLPVNGPLHLSKTGFAGDHQGDLKHHGGPEKAVHHYPLDHYGCWQGEIGPHPLLDQPGAFGENLSTFGLVEADVAIGDVFRLGSALLEVSQGRQPCWKLNARFDHPAMARQVQETGRTGWYYRVLEEGLVAPGDSLIPLELMCHGWTIRRIWHFLYVDPLNREALSAIAGLGSLSESWRKLAAKRLATLEVEGWEKRLTGEAF</sequence>
<name>A0ABW5DWW5_9PROT</name>
<evidence type="ECO:0000259" key="1">
    <source>
        <dbReference type="PROSITE" id="PS51340"/>
    </source>
</evidence>
<dbReference type="Pfam" id="PF03473">
    <property type="entry name" value="MOSC"/>
    <property type="match status" value="1"/>
</dbReference>
<dbReference type="InterPro" id="IPR005163">
    <property type="entry name" value="Tri_helical_YiiM-like"/>
</dbReference>
<accession>A0ABW5DWW5</accession>
<dbReference type="RefSeq" id="WP_379878172.1">
    <property type="nucleotide sequence ID" value="NZ_JBHUIP010000014.1"/>
</dbReference>
<dbReference type="Pfam" id="PF03475">
    <property type="entry name" value="YiiM_3-alpha"/>
    <property type="match status" value="1"/>
</dbReference>
<dbReference type="InterPro" id="IPR005302">
    <property type="entry name" value="MoCF_Sase_C"/>
</dbReference>
<dbReference type="Gene3D" id="2.40.33.20">
    <property type="entry name" value="PK beta-barrel domain-like"/>
    <property type="match status" value="1"/>
</dbReference>
<dbReference type="InterPro" id="IPR052353">
    <property type="entry name" value="Benzoxazolinone_Detox_Enz"/>
</dbReference>
<dbReference type="InterPro" id="IPR011037">
    <property type="entry name" value="Pyrv_Knase-like_insert_dom_sf"/>
</dbReference>
<dbReference type="PROSITE" id="PS51340">
    <property type="entry name" value="MOSC"/>
    <property type="match status" value="1"/>
</dbReference>
<evidence type="ECO:0000313" key="3">
    <source>
        <dbReference type="Proteomes" id="UP001597295"/>
    </source>
</evidence>
<comment type="caution">
    <text evidence="2">The sequence shown here is derived from an EMBL/GenBank/DDBJ whole genome shotgun (WGS) entry which is preliminary data.</text>
</comment>
<gene>
    <name evidence="2" type="ORF">ACFSM5_19025</name>
</gene>
<dbReference type="PANTHER" id="PTHR30212">
    <property type="entry name" value="PROTEIN YIIM"/>
    <property type="match status" value="1"/>
</dbReference>
<dbReference type="SUPFAM" id="SSF50800">
    <property type="entry name" value="PK beta-barrel domain-like"/>
    <property type="match status" value="1"/>
</dbReference>
<organism evidence="2 3">
    <name type="scientific">Lacibacterium aquatile</name>
    <dbReference type="NCBI Taxonomy" id="1168082"/>
    <lineage>
        <taxon>Bacteria</taxon>
        <taxon>Pseudomonadati</taxon>
        <taxon>Pseudomonadota</taxon>
        <taxon>Alphaproteobacteria</taxon>
        <taxon>Rhodospirillales</taxon>
        <taxon>Rhodospirillaceae</taxon>
    </lineage>
</organism>
<reference evidence="3" key="1">
    <citation type="journal article" date="2019" name="Int. J. Syst. Evol. Microbiol.">
        <title>The Global Catalogue of Microorganisms (GCM) 10K type strain sequencing project: providing services to taxonomists for standard genome sequencing and annotation.</title>
        <authorList>
            <consortium name="The Broad Institute Genomics Platform"/>
            <consortium name="The Broad Institute Genome Sequencing Center for Infectious Disease"/>
            <person name="Wu L."/>
            <person name="Ma J."/>
        </authorList>
    </citation>
    <scope>NUCLEOTIDE SEQUENCE [LARGE SCALE GENOMIC DNA]</scope>
    <source>
        <strain evidence="3">CGMCC 1.19062</strain>
    </source>
</reference>